<evidence type="ECO:0000256" key="1">
    <source>
        <dbReference type="ARBA" id="ARBA00003195"/>
    </source>
</evidence>
<dbReference type="Proteomes" id="UP000193411">
    <property type="component" value="Unassembled WGS sequence"/>
</dbReference>
<evidence type="ECO:0000256" key="2">
    <source>
        <dbReference type="ARBA" id="ARBA00004298"/>
    </source>
</evidence>
<dbReference type="OrthoDB" id="1920692at2759"/>
<evidence type="ECO:0000256" key="12">
    <source>
        <dbReference type="ARBA" id="ARBA00023136"/>
    </source>
</evidence>
<sequence length="90" mass="9792">MPVPFEALLPLGVIAGMFAAAGAGIGALQRNFTLGKACHTQRMNLDQWDRAMMARNERLTGHTYGQSDAVVAPEEFSRSTPVLIRKLSSF</sequence>
<keyword evidence="7" id="KW-0812">Transmembrane</keyword>
<keyword evidence="12" id="KW-0472">Membrane</keyword>
<evidence type="ECO:0000313" key="14">
    <source>
        <dbReference type="Proteomes" id="UP000193411"/>
    </source>
</evidence>
<evidence type="ECO:0000256" key="3">
    <source>
        <dbReference type="ARBA" id="ARBA00009960"/>
    </source>
</evidence>
<comment type="subcellular location">
    <subcellularLocation>
        <location evidence="2">Mitochondrion inner membrane</location>
        <topology evidence="2">Single-pass membrane protein</topology>
        <orientation evidence="2">Matrix side</orientation>
    </subcellularLocation>
</comment>
<dbReference type="PANTHER" id="PTHR17098:SF2">
    <property type="entry name" value="NADH DEHYDROGENASE [UBIQUINONE] 1 ALPHA SUBCOMPLEX SUBUNIT 1"/>
    <property type="match status" value="1"/>
</dbReference>
<gene>
    <name evidence="13" type="ORF">BCR44DRAFT_70318</name>
</gene>
<keyword evidence="10" id="KW-1133">Transmembrane helix</keyword>
<dbReference type="Pfam" id="PF15879">
    <property type="entry name" value="MWFE"/>
    <property type="match status" value="1"/>
</dbReference>
<keyword evidence="9" id="KW-0249">Electron transport</keyword>
<keyword evidence="5" id="KW-0813">Transport</keyword>
<keyword evidence="14" id="KW-1185">Reference proteome</keyword>
<proteinExistence type="inferred from homology"/>
<protein>
    <recommendedName>
        <fullName evidence="4">NADH dehydrogenase [ubiquinone] 1 alpha subcomplex subunit 1</fullName>
    </recommendedName>
</protein>
<evidence type="ECO:0000256" key="11">
    <source>
        <dbReference type="ARBA" id="ARBA00023128"/>
    </source>
</evidence>
<evidence type="ECO:0000256" key="4">
    <source>
        <dbReference type="ARBA" id="ARBA00016392"/>
    </source>
</evidence>
<reference evidence="13 14" key="1">
    <citation type="submission" date="2016-07" db="EMBL/GenBank/DDBJ databases">
        <title>Pervasive Adenine N6-methylation of Active Genes in Fungi.</title>
        <authorList>
            <consortium name="DOE Joint Genome Institute"/>
            <person name="Mondo S.J."/>
            <person name="Dannebaum R.O."/>
            <person name="Kuo R.C."/>
            <person name="Labutti K."/>
            <person name="Haridas S."/>
            <person name="Kuo A."/>
            <person name="Salamov A."/>
            <person name="Ahrendt S.R."/>
            <person name="Lipzen A."/>
            <person name="Sullivan W."/>
            <person name="Andreopoulos W.B."/>
            <person name="Clum A."/>
            <person name="Lindquist E."/>
            <person name="Daum C."/>
            <person name="Ramamoorthy G.K."/>
            <person name="Gryganskyi A."/>
            <person name="Culley D."/>
            <person name="Magnuson J.K."/>
            <person name="James T.Y."/>
            <person name="O'Malley M.A."/>
            <person name="Stajich J.E."/>
            <person name="Spatafora J.W."/>
            <person name="Visel A."/>
            <person name="Grigoriev I.V."/>
        </authorList>
    </citation>
    <scope>NUCLEOTIDE SEQUENCE [LARGE SCALE GENOMIC DNA]</scope>
    <source>
        <strain evidence="13 14">PL171</strain>
    </source>
</reference>
<evidence type="ECO:0000256" key="10">
    <source>
        <dbReference type="ARBA" id="ARBA00022989"/>
    </source>
</evidence>
<keyword evidence="6" id="KW-0679">Respiratory chain</keyword>
<comment type="caution">
    <text evidence="13">The sequence shown here is derived from an EMBL/GenBank/DDBJ whole genome shotgun (WGS) entry which is preliminary data.</text>
</comment>
<evidence type="ECO:0000256" key="7">
    <source>
        <dbReference type="ARBA" id="ARBA00022692"/>
    </source>
</evidence>
<keyword evidence="11" id="KW-0496">Mitochondrion</keyword>
<organism evidence="13 14">
    <name type="scientific">Catenaria anguillulae PL171</name>
    <dbReference type="NCBI Taxonomy" id="765915"/>
    <lineage>
        <taxon>Eukaryota</taxon>
        <taxon>Fungi</taxon>
        <taxon>Fungi incertae sedis</taxon>
        <taxon>Blastocladiomycota</taxon>
        <taxon>Blastocladiomycetes</taxon>
        <taxon>Blastocladiales</taxon>
        <taxon>Catenariaceae</taxon>
        <taxon>Catenaria</taxon>
    </lineage>
</organism>
<evidence type="ECO:0000256" key="6">
    <source>
        <dbReference type="ARBA" id="ARBA00022660"/>
    </source>
</evidence>
<keyword evidence="8" id="KW-0999">Mitochondrion inner membrane</keyword>
<dbReference type="InterPro" id="IPR017384">
    <property type="entry name" value="NADH_Ub_cplx-1_asu_su-1"/>
</dbReference>
<evidence type="ECO:0000256" key="8">
    <source>
        <dbReference type="ARBA" id="ARBA00022792"/>
    </source>
</evidence>
<name>A0A1Y2HAU4_9FUNG</name>
<evidence type="ECO:0000256" key="9">
    <source>
        <dbReference type="ARBA" id="ARBA00022982"/>
    </source>
</evidence>
<comment type="function">
    <text evidence="1">Accessory subunit of the mitochondrial membrane respiratory chain NADH dehydrogenase (Complex I), that is believed not to be involved in catalysis. Complex I functions in the transfer of electrons from NADH to the respiratory chain. The immediate electron acceptor for the enzyme is believed to be ubiquinone.</text>
</comment>
<dbReference type="AlphaFoldDB" id="A0A1Y2HAU4"/>
<dbReference type="GO" id="GO:0005743">
    <property type="term" value="C:mitochondrial inner membrane"/>
    <property type="evidence" value="ECO:0007669"/>
    <property type="project" value="UniProtKB-SubCell"/>
</dbReference>
<accession>A0A1Y2HAU4</accession>
<dbReference type="EMBL" id="MCFL01000056">
    <property type="protein sequence ID" value="ORZ31699.1"/>
    <property type="molecule type" value="Genomic_DNA"/>
</dbReference>
<evidence type="ECO:0000256" key="5">
    <source>
        <dbReference type="ARBA" id="ARBA00022448"/>
    </source>
</evidence>
<dbReference type="PANTHER" id="PTHR17098">
    <property type="entry name" value="NADH-UBIQUINONE OXIDOREDUCTASE MWFE SUBUNIT"/>
    <property type="match status" value="1"/>
</dbReference>
<comment type="similarity">
    <text evidence="3">Belongs to the complex I NDUFA1 subunit family.</text>
</comment>
<evidence type="ECO:0000313" key="13">
    <source>
        <dbReference type="EMBL" id="ORZ31699.1"/>
    </source>
</evidence>